<dbReference type="AlphaFoldDB" id="A0A2S5KT49"/>
<name>A0A2S5KT49_9PROT</name>
<evidence type="ECO:0000313" key="5">
    <source>
        <dbReference type="Proteomes" id="UP000238196"/>
    </source>
</evidence>
<dbReference type="InterPro" id="IPR046453">
    <property type="entry name" value="GpA_ATPase"/>
</dbReference>
<dbReference type="GO" id="GO:0004519">
    <property type="term" value="F:endonuclease activity"/>
    <property type="evidence" value="ECO:0007669"/>
    <property type="project" value="InterPro"/>
</dbReference>
<dbReference type="Proteomes" id="UP000238196">
    <property type="component" value="Unassembled WGS sequence"/>
</dbReference>
<evidence type="ECO:0000313" key="4">
    <source>
        <dbReference type="EMBL" id="PPC77928.1"/>
    </source>
</evidence>
<feature type="domain" description="Phage terminase large subunit GpA ATPase" evidence="2">
    <location>
        <begin position="8"/>
        <end position="261"/>
    </location>
</feature>
<dbReference type="InterPro" id="IPR046454">
    <property type="entry name" value="GpA_endonuclease"/>
</dbReference>
<dbReference type="GO" id="GO:0016887">
    <property type="term" value="F:ATP hydrolysis activity"/>
    <property type="evidence" value="ECO:0007669"/>
    <property type="project" value="InterPro"/>
</dbReference>
<gene>
    <name evidence="4" type="ORF">C4K68_07735</name>
</gene>
<evidence type="ECO:0000259" key="2">
    <source>
        <dbReference type="Pfam" id="PF05876"/>
    </source>
</evidence>
<accession>A0A2S5KT49</accession>
<feature type="domain" description="Terminase large subunit GpA endonuclease" evidence="3">
    <location>
        <begin position="286"/>
        <end position="588"/>
    </location>
</feature>
<dbReference type="OrthoDB" id="5181253at2"/>
<evidence type="ECO:0000259" key="3">
    <source>
        <dbReference type="Pfam" id="PF20454"/>
    </source>
</evidence>
<dbReference type="Pfam" id="PF20454">
    <property type="entry name" value="GpA_nuclease"/>
    <property type="match status" value="1"/>
</dbReference>
<feature type="region of interest" description="Disordered" evidence="1">
    <location>
        <begin position="603"/>
        <end position="648"/>
    </location>
</feature>
<dbReference type="Pfam" id="PF05876">
    <property type="entry name" value="GpA_ATPase"/>
    <property type="match status" value="1"/>
</dbReference>
<comment type="caution">
    <text evidence="4">The sequence shown here is derived from an EMBL/GenBank/DDBJ whole genome shotgun (WGS) entry which is preliminary data.</text>
</comment>
<organism evidence="4 5">
    <name type="scientific">Proteobacteria bacterium 228</name>
    <dbReference type="NCBI Taxonomy" id="2083153"/>
    <lineage>
        <taxon>Bacteria</taxon>
        <taxon>Pseudomonadati</taxon>
        <taxon>Pseudomonadota</taxon>
    </lineage>
</organism>
<protein>
    <submittedName>
        <fullName evidence="4">Terminase</fullName>
    </submittedName>
</protein>
<evidence type="ECO:0000256" key="1">
    <source>
        <dbReference type="SAM" id="MobiDB-lite"/>
    </source>
</evidence>
<dbReference type="EMBL" id="PRLP01000023">
    <property type="protein sequence ID" value="PPC77928.1"/>
    <property type="molecule type" value="Genomic_DNA"/>
</dbReference>
<reference evidence="4 5" key="1">
    <citation type="submission" date="2018-02" db="EMBL/GenBank/DDBJ databases">
        <title>novel marine gammaproteobacteria from coastal saline agro ecosystem.</title>
        <authorList>
            <person name="Krishnan R."/>
            <person name="Ramesh Kumar N."/>
        </authorList>
    </citation>
    <scope>NUCLEOTIDE SEQUENCE [LARGE SCALE GENOMIC DNA]</scope>
    <source>
        <strain evidence="4 5">228</strain>
    </source>
</reference>
<proteinExistence type="predicted"/>
<sequence length="648" mass="71867">MPAESGVIHGQYSLDYAPYFYGVAAAIDDPKVKEVVMMKAAQIGWTFFLIGLLFKLVKYAPRPILLLFAKSGDGQSFHNEKLINAIPANPDILELIPVDKSRKGGNRWDFKKFPGGFMKLVGSNSPGNVKSTSSVGLAVVEEPDDTSDDVSGQGDAIGLLEERVKRYPGSKILVGGTPSIKGFSKTEKRMEESDCRELPIRCHECGESHVLNFDNIHALESDEGVPPHEVYGRYLLETAVYGCPHCGSGWDDHQRKENIRKTVYDAMEAGDPYYGWVPTKPFFGKAGFNGLSELYACLPGSSLSDILKERLEAERLLEQGDPSRWIKFVNQKMGQTYEYKSDMPDSDVLRDRATDYPERTVPAGGLVLTMGVDIQHDRVAVILRAWGRGEESWCLYWGELRAETACSDKNDPVWKALDQMLFGVYNSALGVGLRVTACSIDSSDGQTNDAVYHYVRTRKNRGVRLMAIKGSNVLDAEIVTTPKKIDMSSTTKAARFGLQVHIVGTNKAKDLISERLKLQGAGPGRMHSYKSIRADYYKQITGEVKAPSRTHSGKLLWQRKSGARVEAWDCEVYALHAARVERLHLKRPEQWDALEAELRQGDMFCEPAPDDSPAPEPAPAQGTPRNTDKPAAAKPLSMADLGRMMGRR</sequence>